<sequence length="196" mass="22466">MKKIGITGGIGAGKSLICKIFELLGIPNYPADYRAKWLQENDPHLTEQIKNNFGQNSYTSDGKLNRTYLSEQVFSDDSKLKQLNSLVHPAVAIDFEEWCRQHENKPYILKEAALLFETGSFKQLDATINVHASQELRLKRTLSRDSHRKESDVIAIMRKQLRDGERLKLADYIIYNDESRSIIKQVIALNQQIQSS</sequence>
<comment type="caution">
    <text evidence="7">The sequence shown here is derived from an EMBL/GenBank/DDBJ whole genome shotgun (WGS) entry which is preliminary data.</text>
</comment>
<dbReference type="EC" id="2.7.1.24" evidence="5 6"/>
<dbReference type="InterPro" id="IPR027417">
    <property type="entry name" value="P-loop_NTPase"/>
</dbReference>
<dbReference type="Proteomes" id="UP000636010">
    <property type="component" value="Unassembled WGS sequence"/>
</dbReference>
<feature type="binding site" evidence="5">
    <location>
        <begin position="11"/>
        <end position="16"/>
    </location>
    <ligand>
        <name>ATP</name>
        <dbReference type="ChEBI" id="CHEBI:30616"/>
    </ligand>
</feature>
<dbReference type="GO" id="GO:0016301">
    <property type="term" value="F:kinase activity"/>
    <property type="evidence" value="ECO:0007669"/>
    <property type="project" value="UniProtKB-KW"/>
</dbReference>
<evidence type="ECO:0000256" key="2">
    <source>
        <dbReference type="ARBA" id="ARBA00022741"/>
    </source>
</evidence>
<reference evidence="8" key="1">
    <citation type="journal article" date="2019" name="Int. J. Syst. Evol. Microbiol.">
        <title>The Global Catalogue of Microorganisms (GCM) 10K type strain sequencing project: providing services to taxonomists for standard genome sequencing and annotation.</title>
        <authorList>
            <consortium name="The Broad Institute Genomics Platform"/>
            <consortium name="The Broad Institute Genome Sequencing Center for Infectious Disease"/>
            <person name="Wu L."/>
            <person name="Ma J."/>
        </authorList>
    </citation>
    <scope>NUCLEOTIDE SEQUENCE [LARGE SCALE GENOMIC DNA]</scope>
    <source>
        <strain evidence="8">CGMCC 1.10832</strain>
    </source>
</reference>
<comment type="function">
    <text evidence="5">Catalyzes the phosphorylation of the 3'-hydroxyl group of dephosphocoenzyme A to form coenzyme A.</text>
</comment>
<dbReference type="NCBIfam" id="TIGR00152">
    <property type="entry name" value="dephospho-CoA kinase"/>
    <property type="match status" value="1"/>
</dbReference>
<keyword evidence="5" id="KW-0808">Transferase</keyword>
<dbReference type="PANTHER" id="PTHR10695">
    <property type="entry name" value="DEPHOSPHO-COA KINASE-RELATED"/>
    <property type="match status" value="1"/>
</dbReference>
<comment type="similarity">
    <text evidence="1 5">Belongs to the CoaE family.</text>
</comment>
<evidence type="ECO:0000313" key="7">
    <source>
        <dbReference type="EMBL" id="GGC41721.1"/>
    </source>
</evidence>
<proteinExistence type="inferred from homology"/>
<keyword evidence="8" id="KW-1185">Reference proteome</keyword>
<keyword evidence="4 5" id="KW-0173">Coenzyme A biosynthesis</keyword>
<evidence type="ECO:0000256" key="1">
    <source>
        <dbReference type="ARBA" id="ARBA00009018"/>
    </source>
</evidence>
<evidence type="ECO:0000256" key="5">
    <source>
        <dbReference type="HAMAP-Rule" id="MF_00376"/>
    </source>
</evidence>
<keyword evidence="2 5" id="KW-0547">Nucleotide-binding</keyword>
<evidence type="ECO:0000256" key="6">
    <source>
        <dbReference type="NCBIfam" id="TIGR00152"/>
    </source>
</evidence>
<keyword evidence="5" id="KW-0963">Cytoplasm</keyword>
<keyword evidence="3 5" id="KW-0067">ATP-binding</keyword>
<evidence type="ECO:0000256" key="4">
    <source>
        <dbReference type="ARBA" id="ARBA00022993"/>
    </source>
</evidence>
<gene>
    <name evidence="5 7" type="primary">coaE</name>
    <name evidence="7" type="ORF">GCM10011506_29110</name>
</gene>
<dbReference type="InterPro" id="IPR001977">
    <property type="entry name" value="Depp_CoAkinase"/>
</dbReference>
<comment type="subcellular location">
    <subcellularLocation>
        <location evidence="5">Cytoplasm</location>
    </subcellularLocation>
</comment>
<dbReference type="EMBL" id="BMEC01000009">
    <property type="protein sequence ID" value="GGC41721.1"/>
    <property type="molecule type" value="Genomic_DNA"/>
</dbReference>
<dbReference type="PANTHER" id="PTHR10695:SF46">
    <property type="entry name" value="BIFUNCTIONAL COENZYME A SYNTHASE-RELATED"/>
    <property type="match status" value="1"/>
</dbReference>
<dbReference type="Pfam" id="PF01121">
    <property type="entry name" value="CoaE"/>
    <property type="match status" value="1"/>
</dbReference>
<dbReference type="RefSeq" id="WP_188464730.1">
    <property type="nucleotide sequence ID" value="NZ_BAABHU010000009.1"/>
</dbReference>
<dbReference type="HAMAP" id="MF_00376">
    <property type="entry name" value="Dephospho_CoA_kinase"/>
    <property type="match status" value="1"/>
</dbReference>
<name>A0ABQ1MK56_9BACT</name>
<dbReference type="PROSITE" id="PS51219">
    <property type="entry name" value="DPCK"/>
    <property type="match status" value="1"/>
</dbReference>
<evidence type="ECO:0000256" key="3">
    <source>
        <dbReference type="ARBA" id="ARBA00022840"/>
    </source>
</evidence>
<keyword evidence="5 7" id="KW-0418">Kinase</keyword>
<comment type="catalytic activity">
    <reaction evidence="5">
        <text>3'-dephospho-CoA + ATP = ADP + CoA + H(+)</text>
        <dbReference type="Rhea" id="RHEA:18245"/>
        <dbReference type="ChEBI" id="CHEBI:15378"/>
        <dbReference type="ChEBI" id="CHEBI:30616"/>
        <dbReference type="ChEBI" id="CHEBI:57287"/>
        <dbReference type="ChEBI" id="CHEBI:57328"/>
        <dbReference type="ChEBI" id="CHEBI:456216"/>
        <dbReference type="EC" id="2.7.1.24"/>
    </reaction>
</comment>
<organism evidence="7 8">
    <name type="scientific">Marivirga lumbricoides</name>
    <dbReference type="NCBI Taxonomy" id="1046115"/>
    <lineage>
        <taxon>Bacteria</taxon>
        <taxon>Pseudomonadati</taxon>
        <taxon>Bacteroidota</taxon>
        <taxon>Cytophagia</taxon>
        <taxon>Cytophagales</taxon>
        <taxon>Marivirgaceae</taxon>
        <taxon>Marivirga</taxon>
    </lineage>
</organism>
<dbReference type="SUPFAM" id="SSF52540">
    <property type="entry name" value="P-loop containing nucleoside triphosphate hydrolases"/>
    <property type="match status" value="1"/>
</dbReference>
<evidence type="ECO:0000313" key="8">
    <source>
        <dbReference type="Proteomes" id="UP000636010"/>
    </source>
</evidence>
<comment type="pathway">
    <text evidence="5">Cofactor biosynthesis; coenzyme A biosynthesis; CoA from (R)-pantothenate: step 5/5.</text>
</comment>
<protein>
    <recommendedName>
        <fullName evidence="5 6">Dephospho-CoA kinase</fullName>
        <ecNumber evidence="5 6">2.7.1.24</ecNumber>
    </recommendedName>
    <alternativeName>
        <fullName evidence="5">Dephosphocoenzyme A kinase</fullName>
    </alternativeName>
</protein>
<accession>A0ABQ1MK56</accession>
<dbReference type="Gene3D" id="3.40.50.300">
    <property type="entry name" value="P-loop containing nucleotide triphosphate hydrolases"/>
    <property type="match status" value="1"/>
</dbReference>
<dbReference type="CDD" id="cd02022">
    <property type="entry name" value="DPCK"/>
    <property type="match status" value="1"/>
</dbReference>